<feature type="transmembrane region" description="Helical" evidence="1">
    <location>
        <begin position="61"/>
        <end position="79"/>
    </location>
</feature>
<gene>
    <name evidence="2" type="ORF">AJAP_35305</name>
</gene>
<proteinExistence type="predicted"/>
<dbReference type="HOGENOM" id="CLU_914122_0_0_11"/>
<reference evidence="2 3" key="1">
    <citation type="journal article" date="2014" name="J. Biotechnol.">
        <title>Complete genome sequence of the actinobacterium Amycolatopsis japonica MG417-CF17(T) (=DSM 44213T) producing (S,S)-N,N'-ethylenediaminedisuccinic acid.</title>
        <authorList>
            <person name="Stegmann E."/>
            <person name="Albersmeier A."/>
            <person name="Spohn M."/>
            <person name="Gert H."/>
            <person name="Weber T."/>
            <person name="Wohlleben W."/>
            <person name="Kalinowski J."/>
            <person name="Ruckert C."/>
        </authorList>
    </citation>
    <scope>NUCLEOTIDE SEQUENCE [LARGE SCALE GENOMIC DNA]</scope>
    <source>
        <strain evidence="3">MG417-CF17 (DSM 44213)</strain>
    </source>
</reference>
<keyword evidence="1" id="KW-0812">Transmembrane</keyword>
<keyword evidence="1" id="KW-1133">Transmembrane helix</keyword>
<evidence type="ECO:0000313" key="3">
    <source>
        <dbReference type="Proteomes" id="UP000028492"/>
    </source>
</evidence>
<organism evidence="2 3">
    <name type="scientific">Amycolatopsis japonica</name>
    <dbReference type="NCBI Taxonomy" id="208439"/>
    <lineage>
        <taxon>Bacteria</taxon>
        <taxon>Bacillati</taxon>
        <taxon>Actinomycetota</taxon>
        <taxon>Actinomycetes</taxon>
        <taxon>Pseudonocardiales</taxon>
        <taxon>Pseudonocardiaceae</taxon>
        <taxon>Amycolatopsis</taxon>
        <taxon>Amycolatopsis japonica group</taxon>
    </lineage>
</organism>
<feature type="transmembrane region" description="Helical" evidence="1">
    <location>
        <begin position="34"/>
        <end position="55"/>
    </location>
</feature>
<evidence type="ECO:0000313" key="2">
    <source>
        <dbReference type="EMBL" id="AIG79868.1"/>
    </source>
</evidence>
<dbReference type="Proteomes" id="UP000028492">
    <property type="component" value="Chromosome"/>
</dbReference>
<dbReference type="EMBL" id="CP008953">
    <property type="protein sequence ID" value="AIG79868.1"/>
    <property type="molecule type" value="Genomic_DNA"/>
</dbReference>
<accession>A0A075V3T3</accession>
<dbReference type="RefSeq" id="WP_038519445.1">
    <property type="nucleotide sequence ID" value="NZ_CP008953.1"/>
</dbReference>
<dbReference type="AlphaFoldDB" id="A0A075V3T3"/>
<protein>
    <submittedName>
        <fullName evidence="2">Putative membrane protein</fullName>
    </submittedName>
</protein>
<evidence type="ECO:0000256" key="1">
    <source>
        <dbReference type="SAM" id="Phobius"/>
    </source>
</evidence>
<sequence length="305" mass="33910">MGAGSELRKILSQRLLPLIAEIEELVYRYGYIRVFGSAVAMLGTAGLLGQVLGIAWLRTTFATAAAFLFVVAALVSFAGGQKQRNKLTNAENILHGYADAMHTESPIVVKEWRQDVIIEDNGDAYCQRTLILDAAANGKPRYVSINLVYYGAGPLTDRARRKVVCKAFHAGAENSAERTRANATSTWKTARNGKPRLDVYVHLGTFVQDGDLVTVEWFWPKYSADLMSGAAPEAFDVVFDKEVSSFTHRVVFRNIRNPSLFTVRNQGARNFKKETQGRDVIVEFSATRPEMNQQMGFIADYTRNG</sequence>
<dbReference type="KEGG" id="aja:AJAP_35305"/>
<name>A0A075V3T3_9PSEU</name>
<keyword evidence="1" id="KW-0472">Membrane</keyword>
<keyword evidence="3" id="KW-1185">Reference proteome</keyword>